<dbReference type="Proteomes" id="UP000249828">
    <property type="component" value="Unassembled WGS sequence"/>
</dbReference>
<comment type="caution">
    <text evidence="2">The sequence shown here is derived from an EMBL/GenBank/DDBJ whole genome shotgun (WGS) entry which is preliminary data.</text>
</comment>
<protein>
    <submittedName>
        <fullName evidence="2">Cobyrinic acid a,c-diamide synthase</fullName>
    </submittedName>
</protein>
<dbReference type="RefSeq" id="WP_069655550.1">
    <property type="nucleotide sequence ID" value="NZ_MIKA01000050.1"/>
</dbReference>
<dbReference type="SUPFAM" id="SSF52540">
    <property type="entry name" value="P-loop containing nucleoside triphosphate hydrolases"/>
    <property type="match status" value="1"/>
</dbReference>
<dbReference type="OrthoDB" id="9815116at2"/>
<dbReference type="STRING" id="1077675.BCR22_08270"/>
<dbReference type="PANTHER" id="PTHR13696:SF99">
    <property type="entry name" value="COBYRINIC ACID AC-DIAMIDE SYNTHASE"/>
    <property type="match status" value="1"/>
</dbReference>
<name>A0A2W3ZEI3_9ENTE</name>
<keyword evidence="3" id="KW-1185">Reference proteome</keyword>
<dbReference type="InterPro" id="IPR027417">
    <property type="entry name" value="P-loop_NTPase"/>
</dbReference>
<dbReference type="InterPro" id="IPR025669">
    <property type="entry name" value="AAA_dom"/>
</dbReference>
<organism evidence="2 3">
    <name type="scientific">Enterococcus plantarum</name>
    <dbReference type="NCBI Taxonomy" id="1077675"/>
    <lineage>
        <taxon>Bacteria</taxon>
        <taxon>Bacillati</taxon>
        <taxon>Bacillota</taxon>
        <taxon>Bacilli</taxon>
        <taxon>Lactobacillales</taxon>
        <taxon>Enterococcaceae</taxon>
        <taxon>Enterococcus</taxon>
    </lineage>
</organism>
<accession>A0A2W3ZEI3</accession>
<dbReference type="AlphaFoldDB" id="A0A2W3ZEI3"/>
<dbReference type="CDD" id="cd02042">
    <property type="entry name" value="ParAB_family"/>
    <property type="match status" value="1"/>
</dbReference>
<dbReference type="EMBL" id="PIEU01000042">
    <property type="protein sequence ID" value="PZL75680.1"/>
    <property type="molecule type" value="Genomic_DNA"/>
</dbReference>
<dbReference type="InterPro" id="IPR050678">
    <property type="entry name" value="DNA_Partitioning_ATPase"/>
</dbReference>
<gene>
    <name evidence="2" type="ORF">CI088_04360</name>
</gene>
<feature type="domain" description="AAA" evidence="1">
    <location>
        <begin position="1"/>
        <end position="196"/>
    </location>
</feature>
<dbReference type="PANTHER" id="PTHR13696">
    <property type="entry name" value="P-LOOP CONTAINING NUCLEOSIDE TRIPHOSPHATE HYDROLASE"/>
    <property type="match status" value="1"/>
</dbReference>
<evidence type="ECO:0000313" key="2">
    <source>
        <dbReference type="EMBL" id="PZL75680.1"/>
    </source>
</evidence>
<evidence type="ECO:0000313" key="3">
    <source>
        <dbReference type="Proteomes" id="UP000249828"/>
    </source>
</evidence>
<sequence length="294" mass="33063">MEVVSIINYKGGVGKTTITANLAAELVFRGKRVLVIDLDPQTNLTFSFVKVDEWTNKYQKERTIKYWFDSIIDGVSPVPSFEDLIIEKNGINILCSHLGLIDVDIELAAGLSSGTERQHKNNFLKTYSLIKKELENIKDQYDVVLFDCPPNFSIVTKNALVASDYYLVPAKMDYLSTLGINQLRNNVDNLVKQYNKYCSTDSEIINPEFLGVVATMIAVRNGEPISAQRNYISTLERSNINIFDSMIRENKTIYASAPEYGTPVVFQSHSSGTYQEVVQELENLTSEFIGKVGI</sequence>
<dbReference type="Gene3D" id="3.40.50.300">
    <property type="entry name" value="P-loop containing nucleotide triphosphate hydrolases"/>
    <property type="match status" value="1"/>
</dbReference>
<reference evidence="2 3" key="1">
    <citation type="submission" date="2017-11" db="EMBL/GenBank/DDBJ databases">
        <title>Draft genome sequence of Enterococcus plantarum TRW2 strain isolated from lettuce.</title>
        <authorList>
            <person name="Kim E.B."/>
            <person name="Marco M.L."/>
            <person name="Williams T.R."/>
            <person name="You I.H."/>
        </authorList>
    </citation>
    <scope>NUCLEOTIDE SEQUENCE [LARGE SCALE GENOMIC DNA]</scope>
    <source>
        <strain evidence="2 3">TRW2</strain>
    </source>
</reference>
<proteinExistence type="predicted"/>
<evidence type="ECO:0000259" key="1">
    <source>
        <dbReference type="Pfam" id="PF13614"/>
    </source>
</evidence>
<dbReference type="Pfam" id="PF13614">
    <property type="entry name" value="AAA_31"/>
    <property type="match status" value="1"/>
</dbReference>